<dbReference type="Gene3D" id="3.90.25.10">
    <property type="entry name" value="UDP-galactose 4-epimerase, domain 1"/>
    <property type="match status" value="1"/>
</dbReference>
<dbReference type="SUPFAM" id="SSF51735">
    <property type="entry name" value="NAD(P)-binding Rossmann-fold domains"/>
    <property type="match status" value="1"/>
</dbReference>
<evidence type="ECO:0000256" key="1">
    <source>
        <dbReference type="ARBA" id="ARBA00022857"/>
    </source>
</evidence>
<dbReference type="CDD" id="cd05259">
    <property type="entry name" value="PCBER_SDR_a"/>
    <property type="match status" value="1"/>
</dbReference>
<dbReference type="Gene3D" id="3.40.50.720">
    <property type="entry name" value="NAD(P)-binding Rossmann-like Domain"/>
    <property type="match status" value="1"/>
</dbReference>
<comment type="caution">
    <text evidence="4">The sequence shown here is derived from an EMBL/GenBank/DDBJ whole genome shotgun (WGS) entry which is preliminary data.</text>
</comment>
<organism evidence="4 5">
    <name type="scientific">Acacia crassicarpa</name>
    <name type="common">northern wattle</name>
    <dbReference type="NCBI Taxonomy" id="499986"/>
    <lineage>
        <taxon>Eukaryota</taxon>
        <taxon>Viridiplantae</taxon>
        <taxon>Streptophyta</taxon>
        <taxon>Embryophyta</taxon>
        <taxon>Tracheophyta</taxon>
        <taxon>Spermatophyta</taxon>
        <taxon>Magnoliopsida</taxon>
        <taxon>eudicotyledons</taxon>
        <taxon>Gunneridae</taxon>
        <taxon>Pentapetalae</taxon>
        <taxon>rosids</taxon>
        <taxon>fabids</taxon>
        <taxon>Fabales</taxon>
        <taxon>Fabaceae</taxon>
        <taxon>Caesalpinioideae</taxon>
        <taxon>mimosoid clade</taxon>
        <taxon>Acacieae</taxon>
        <taxon>Acacia</taxon>
    </lineage>
</organism>
<accession>A0AAE1IZF0</accession>
<dbReference type="EMBL" id="JAWXYG010000010">
    <property type="protein sequence ID" value="KAK4260886.1"/>
    <property type="molecule type" value="Genomic_DNA"/>
</dbReference>
<dbReference type="InterPro" id="IPR008030">
    <property type="entry name" value="NmrA-like"/>
</dbReference>
<feature type="domain" description="NmrA-like" evidence="3">
    <location>
        <begin position="18"/>
        <end position="313"/>
    </location>
</feature>
<dbReference type="GO" id="GO:0016491">
    <property type="term" value="F:oxidoreductase activity"/>
    <property type="evidence" value="ECO:0007669"/>
    <property type="project" value="UniProtKB-KW"/>
</dbReference>
<evidence type="ECO:0000313" key="4">
    <source>
        <dbReference type="EMBL" id="KAK4260886.1"/>
    </source>
</evidence>
<dbReference type="Proteomes" id="UP001293593">
    <property type="component" value="Unassembled WGS sequence"/>
</dbReference>
<keyword evidence="5" id="KW-1185">Reference proteome</keyword>
<dbReference type="InterPro" id="IPR036291">
    <property type="entry name" value="NAD(P)-bd_dom_sf"/>
</dbReference>
<dbReference type="AlphaFoldDB" id="A0AAE1IZF0"/>
<dbReference type="PANTHER" id="PTHR43349:SF16">
    <property type="entry name" value="LEUCANTHOCYANIDIN REDUCTASE"/>
    <property type="match status" value="1"/>
</dbReference>
<dbReference type="InterPro" id="IPR045312">
    <property type="entry name" value="PCBER-like"/>
</dbReference>
<evidence type="ECO:0000259" key="3">
    <source>
        <dbReference type="Pfam" id="PF05368"/>
    </source>
</evidence>
<sequence length="351" mass="38631">MTVPPVTSPPVAASARPVLIVGAMGFMGRFVAGSSLAAGHPTFLLVRGEPLDPTKAALVRSFRKKGATIVEGSINEKEVMEKILKENEIEIVISVVGGEAVLDQLTLVDAMKSVKTIKRFLPSEFGHDVDRADPVEPGLRMYVEKRKVRRMIEETGIPYTYICCNSIVSWPYYDDCHPAASPPPLDVLPIYGDGTVKAYFVDGADIGKFTIKAADDLRTLNKNVHFRPPNNFYCINELASLWESKVGRKIPRVTVSGDDLLAAAAENRIPESVVAAFTHDIFIKGCQLNFPTEGPGDADIGTLYPDETFRSLEDCYEDFARMVRDDDKIHIEKSWSLEPQVCVPGTALLMN</sequence>
<keyword evidence="1" id="KW-0521">NADP</keyword>
<proteinExistence type="predicted"/>
<reference evidence="4" key="1">
    <citation type="submission" date="2023-10" db="EMBL/GenBank/DDBJ databases">
        <title>Chromosome-level genome of the transformable northern wattle, Acacia crassicarpa.</title>
        <authorList>
            <person name="Massaro I."/>
            <person name="Sinha N.R."/>
            <person name="Poethig S."/>
            <person name="Leichty A.R."/>
        </authorList>
    </citation>
    <scope>NUCLEOTIDE SEQUENCE</scope>
    <source>
        <strain evidence="4">Acra3RX</strain>
        <tissue evidence="4">Leaf</tissue>
    </source>
</reference>
<evidence type="ECO:0000313" key="5">
    <source>
        <dbReference type="Proteomes" id="UP001293593"/>
    </source>
</evidence>
<keyword evidence="2" id="KW-0560">Oxidoreductase</keyword>
<dbReference type="Pfam" id="PF05368">
    <property type="entry name" value="NmrA"/>
    <property type="match status" value="1"/>
</dbReference>
<name>A0AAE1IZF0_9FABA</name>
<protein>
    <recommendedName>
        <fullName evidence="3">NmrA-like domain-containing protein</fullName>
    </recommendedName>
</protein>
<evidence type="ECO:0000256" key="2">
    <source>
        <dbReference type="ARBA" id="ARBA00023002"/>
    </source>
</evidence>
<dbReference type="GO" id="GO:0009807">
    <property type="term" value="P:lignan biosynthetic process"/>
    <property type="evidence" value="ECO:0007669"/>
    <property type="project" value="UniProtKB-ARBA"/>
</dbReference>
<dbReference type="PANTHER" id="PTHR43349">
    <property type="entry name" value="PINORESINOL REDUCTASE-RELATED"/>
    <property type="match status" value="1"/>
</dbReference>
<gene>
    <name evidence="4" type="ORF">QN277_003947</name>
</gene>
<dbReference type="InterPro" id="IPR050608">
    <property type="entry name" value="NmrA-type/Isoflavone_red_sf"/>
</dbReference>